<dbReference type="PANTHER" id="PTHR10803">
    <property type="entry name" value="ARSENICAL PUMP-DRIVING ATPASE ARSENITE-TRANSLOCATING ATPASE"/>
    <property type="match status" value="1"/>
</dbReference>
<dbReference type="SUPFAM" id="SSF49764">
    <property type="entry name" value="HSP20-like chaperones"/>
    <property type="match status" value="1"/>
</dbReference>
<keyword evidence="5" id="KW-1278">Translocase</keyword>
<dbReference type="EC" id="7.3.2.7" evidence="8"/>
<dbReference type="GO" id="GO:0015446">
    <property type="term" value="F:ATPase-coupled arsenite transmembrane transporter activity"/>
    <property type="evidence" value="ECO:0007669"/>
    <property type="project" value="UniProtKB-EC"/>
</dbReference>
<keyword evidence="2" id="KW-0547">Nucleotide-binding</keyword>
<dbReference type="Pfam" id="PF02374">
    <property type="entry name" value="ArsA_ATPase"/>
    <property type="match status" value="1"/>
</dbReference>
<dbReference type="FunFam" id="3.40.50.300:FF:001801">
    <property type="entry name" value="Putative arsenical pump-driving ATPase"/>
    <property type="match status" value="1"/>
</dbReference>
<comment type="catalytic activity">
    <reaction evidence="6">
        <text>arsenite(in) + ATP + H2O = arsenite(out) + ADP + phosphate + H(+)</text>
        <dbReference type="Rhea" id="RHEA:11348"/>
        <dbReference type="ChEBI" id="CHEBI:15377"/>
        <dbReference type="ChEBI" id="CHEBI:15378"/>
        <dbReference type="ChEBI" id="CHEBI:29242"/>
        <dbReference type="ChEBI" id="CHEBI:30616"/>
        <dbReference type="ChEBI" id="CHEBI:43474"/>
        <dbReference type="ChEBI" id="CHEBI:456216"/>
        <dbReference type="EC" id="7.3.2.7"/>
    </reaction>
</comment>
<dbReference type="Gene3D" id="3.40.50.300">
    <property type="entry name" value="P-loop containing nucleotide triphosphate hydrolases"/>
    <property type="match status" value="1"/>
</dbReference>
<accession>A0A3R8JPH2</accession>
<evidence type="ECO:0000256" key="1">
    <source>
        <dbReference type="ARBA" id="ARBA00011040"/>
    </source>
</evidence>
<dbReference type="RefSeq" id="WP_125127922.1">
    <property type="nucleotide sequence ID" value="NZ_RHJS01000002.1"/>
</dbReference>
<evidence type="ECO:0000313" key="11">
    <source>
        <dbReference type="EMBL" id="RRK32456.1"/>
    </source>
</evidence>
<evidence type="ECO:0000256" key="5">
    <source>
        <dbReference type="ARBA" id="ARBA00022967"/>
    </source>
</evidence>
<evidence type="ECO:0000256" key="4">
    <source>
        <dbReference type="ARBA" id="ARBA00022849"/>
    </source>
</evidence>
<dbReference type="InterPro" id="IPR008978">
    <property type="entry name" value="HSP20-like_chaperone"/>
</dbReference>
<dbReference type="InterPro" id="IPR016300">
    <property type="entry name" value="ATPase_ArsA/GET3"/>
</dbReference>
<dbReference type="GO" id="GO:0005524">
    <property type="term" value="F:ATP binding"/>
    <property type="evidence" value="ECO:0007669"/>
    <property type="project" value="UniProtKB-KW"/>
</dbReference>
<evidence type="ECO:0000256" key="7">
    <source>
        <dbReference type="ARBA" id="ARBA00059736"/>
    </source>
</evidence>
<sequence>MDRILIFTGKGGVGKTSIAAAHAVKSAGEGKKTLLFSADRAHNLSDLFGKEIGREETRIAPHLYALEADPEYMMEHNYRDMVHAVEKLPGFAGLGAGGENGLFSVAGLPGMGELFSLLKILDLYEDSIYDRLVIDCAPTGETLALLKFPELFCWYMEKFFPIGKLAVRVLSPLSRAVLKIELPDRHAMTDIERLYFRLIRLQELLKDDALTTVRIVAAPEKMVVEETRRNYMYLNLYGFYVDGLYINRVLPDAVDNRFFDGWKTLQKNALAELEEGFREVPIVRIPWYETEPCTMEALDRICREVLEGVPVFDVQKHRGGEVYEKTEVGYVLKLFVPCASREDLEMFQSDGTLILKAGNFKRNIALPDTLRHYEAAGARQNGDMLEIRFARQEISRTV</sequence>
<comment type="similarity">
    <text evidence="1">Belongs to the arsA ATPase family.</text>
</comment>
<dbReference type="NCBIfam" id="TIGR00345">
    <property type="entry name" value="GET3_arsA_TRC40"/>
    <property type="match status" value="1"/>
</dbReference>
<evidence type="ECO:0000256" key="2">
    <source>
        <dbReference type="ARBA" id="ARBA00022741"/>
    </source>
</evidence>
<feature type="domain" description="ArsA/GET3 Anion-transporting ATPase-like" evidence="9">
    <location>
        <begin position="3"/>
        <end position="303"/>
    </location>
</feature>
<dbReference type="Gene3D" id="2.60.40.790">
    <property type="match status" value="1"/>
</dbReference>
<comment type="caution">
    <text evidence="11">The sequence shown here is derived from an EMBL/GenBank/DDBJ whole genome shotgun (WGS) entry which is preliminary data.</text>
</comment>
<dbReference type="InterPro" id="IPR027417">
    <property type="entry name" value="P-loop_NTPase"/>
</dbReference>
<evidence type="ECO:0000256" key="8">
    <source>
        <dbReference type="ARBA" id="ARBA00066752"/>
    </source>
</evidence>
<reference evidence="11" key="1">
    <citation type="submission" date="2018-10" db="EMBL/GenBank/DDBJ databases">
        <title>Schaedlerella arabinophila gen. nov. sp. nov., isolated from the mouse intestinal tract and comparative analysis with the genome of the closely related altered Schaedler flora strain ASF502.</title>
        <authorList>
            <person name="Miyake S."/>
            <person name="Soh M."/>
            <person name="Seedorf H."/>
        </authorList>
    </citation>
    <scope>NUCLEOTIDE SEQUENCE [LARGE SCALE GENOMIC DNA]</scope>
    <source>
        <strain evidence="11">DSM 106076</strain>
    </source>
</reference>
<name>A0A3R8JPH2_9FIRM</name>
<keyword evidence="4" id="KW-0059">Arsenical resistance</keyword>
<dbReference type="SUPFAM" id="SSF52540">
    <property type="entry name" value="P-loop containing nucleoside triphosphate hydrolases"/>
    <property type="match status" value="1"/>
</dbReference>
<proteinExistence type="inferred from homology"/>
<evidence type="ECO:0000259" key="10">
    <source>
        <dbReference type="Pfam" id="PF17886"/>
    </source>
</evidence>
<dbReference type="CDD" id="cd02035">
    <property type="entry name" value="ArsA"/>
    <property type="match status" value="1"/>
</dbReference>
<dbReference type="Pfam" id="PF17886">
    <property type="entry name" value="ArsA_HSP20"/>
    <property type="match status" value="1"/>
</dbReference>
<dbReference type="PANTHER" id="PTHR10803:SF3">
    <property type="entry name" value="ATPASE GET3"/>
    <property type="match status" value="1"/>
</dbReference>
<dbReference type="AlphaFoldDB" id="A0A3R8JPH2"/>
<keyword evidence="3" id="KW-0067">ATP-binding</keyword>
<dbReference type="GO" id="GO:0016887">
    <property type="term" value="F:ATP hydrolysis activity"/>
    <property type="evidence" value="ECO:0007669"/>
    <property type="project" value="InterPro"/>
</dbReference>
<evidence type="ECO:0000256" key="3">
    <source>
        <dbReference type="ARBA" id="ARBA00022840"/>
    </source>
</evidence>
<dbReference type="InterPro" id="IPR040612">
    <property type="entry name" value="ArsA_HSP20-like"/>
</dbReference>
<gene>
    <name evidence="11" type="ORF">EBB54_14625</name>
</gene>
<dbReference type="Proteomes" id="UP000274920">
    <property type="component" value="Unassembled WGS sequence"/>
</dbReference>
<keyword evidence="12" id="KW-1185">Reference proteome</keyword>
<dbReference type="CDD" id="cd06464">
    <property type="entry name" value="ACD_sHsps-like"/>
    <property type="match status" value="1"/>
</dbReference>
<evidence type="ECO:0000313" key="12">
    <source>
        <dbReference type="Proteomes" id="UP000274920"/>
    </source>
</evidence>
<comment type="function">
    <text evidence="7">Anion-transporting ATPase. Catalyzes the extrusion of arsenite.</text>
</comment>
<evidence type="ECO:0000259" key="9">
    <source>
        <dbReference type="Pfam" id="PF02374"/>
    </source>
</evidence>
<organism evidence="11 12">
    <name type="scientific">Schaedlerella arabinosiphila</name>
    <dbReference type="NCBI Taxonomy" id="2044587"/>
    <lineage>
        <taxon>Bacteria</taxon>
        <taxon>Bacillati</taxon>
        <taxon>Bacillota</taxon>
        <taxon>Clostridia</taxon>
        <taxon>Lachnospirales</taxon>
        <taxon>Lachnospiraceae</taxon>
        <taxon>Schaedlerella</taxon>
    </lineage>
</organism>
<dbReference type="EMBL" id="RHJS01000002">
    <property type="protein sequence ID" value="RRK32456.1"/>
    <property type="molecule type" value="Genomic_DNA"/>
</dbReference>
<dbReference type="InterPro" id="IPR025723">
    <property type="entry name" value="ArsA/GET3_ATPase-like"/>
</dbReference>
<protein>
    <recommendedName>
        <fullName evidence="8">arsenite-transporting ATPase</fullName>
        <ecNumber evidence="8">7.3.2.7</ecNumber>
    </recommendedName>
</protein>
<evidence type="ECO:0000256" key="6">
    <source>
        <dbReference type="ARBA" id="ARBA00052296"/>
    </source>
</evidence>
<feature type="domain" description="ArsA HSP20-like" evidence="10">
    <location>
        <begin position="329"/>
        <end position="389"/>
    </location>
</feature>